<dbReference type="PROSITE" id="PS50112">
    <property type="entry name" value="PAS"/>
    <property type="match status" value="1"/>
</dbReference>
<dbReference type="CDD" id="cd00130">
    <property type="entry name" value="PAS"/>
    <property type="match status" value="1"/>
</dbReference>
<dbReference type="OrthoDB" id="118142at2"/>
<dbReference type="InterPro" id="IPR003018">
    <property type="entry name" value="GAF"/>
</dbReference>
<dbReference type="SUPFAM" id="SSF81606">
    <property type="entry name" value="PP2C-like"/>
    <property type="match status" value="1"/>
</dbReference>
<dbReference type="InterPro" id="IPR035965">
    <property type="entry name" value="PAS-like_dom_sf"/>
</dbReference>
<dbReference type="Pfam" id="PF13581">
    <property type="entry name" value="HATPase_c_2"/>
    <property type="match status" value="1"/>
</dbReference>
<dbReference type="Gene3D" id="3.30.565.10">
    <property type="entry name" value="Histidine kinase-like ATPase, C-terminal domain"/>
    <property type="match status" value="1"/>
</dbReference>
<dbReference type="EMBL" id="VJZC01000018">
    <property type="protein sequence ID" value="MPY56565.1"/>
    <property type="molecule type" value="Genomic_DNA"/>
</dbReference>
<dbReference type="Pfam" id="PF01590">
    <property type="entry name" value="GAF"/>
    <property type="match status" value="1"/>
</dbReference>
<dbReference type="Gene3D" id="3.30.450.20">
    <property type="entry name" value="PAS domain"/>
    <property type="match status" value="1"/>
</dbReference>
<dbReference type="InterPro" id="IPR000014">
    <property type="entry name" value="PAS"/>
</dbReference>
<evidence type="ECO:0000256" key="1">
    <source>
        <dbReference type="ARBA" id="ARBA00022801"/>
    </source>
</evidence>
<evidence type="ECO:0000259" key="2">
    <source>
        <dbReference type="PROSITE" id="PS50112"/>
    </source>
</evidence>
<dbReference type="CDD" id="cd16936">
    <property type="entry name" value="HATPase_RsbW-like"/>
    <property type="match status" value="1"/>
</dbReference>
<feature type="domain" description="PAS" evidence="2">
    <location>
        <begin position="22"/>
        <end position="51"/>
    </location>
</feature>
<sequence>MPQQTVSGAGTGSPPDTAVATLVVSAAGEIVHWSKGAAALLGHRAEEAVGQDVDRMLAAPASWSAVLDRADGGLGATVVVLRRRDGGEVRVTLSVVPVAGTRTFQVVAFPQEQGDGTGDPEQESHAGRAVMQDASERIGHSLDLVTTAQDLVDVLVPALGEMGCVTIAESVFTGEEPPLTFQNDVFLRMVATKYVLGPWPPGLLRAGERWPPLPWRAEFEAAFEGNALVYDARQAAAMVGDDPRLVSLLVPPGMRQALHIPLFAREVTVGGVTLYRFQDTRPFTRRDQELATGIATRTGLAIDNARRYARERRTAVALQRSLLPPAGTDTAAAETAGAYRETAEHIGVGGDWFDAIPLSSARVALVVGDVIGHGIAAAATMARLRTAVQSFSDLDIAPDELLLRLDDLVQRLAAESDHPDVVGASCLYAVHDPVSGVCLLADAGHPPPIVVPPDGSAHYVDLDPGPPLGVGGLPFRTARLSLPADSVLVFYTDGLTHPDRDPQQLLDRVDSVVRQGRSLADSAHDLVSTPWCTRDDATVLLARLRSIPSTSTATWTFPADTAVVARAREAVVGQLAVWGLDDLAFTTELIASELVTNAIRHARSQAELRLIRDRVLVCEVADTSNTQPRLRHARATDEGGRGLFLVAQFCSRWGSRYGLSGKTIWTEQSIDRV</sequence>
<dbReference type="Pfam" id="PF07228">
    <property type="entry name" value="SpoIIE"/>
    <property type="match status" value="1"/>
</dbReference>
<dbReference type="InterPro" id="IPR003594">
    <property type="entry name" value="HATPase_dom"/>
</dbReference>
<reference evidence="3 4" key="1">
    <citation type="submission" date="2019-07" db="EMBL/GenBank/DDBJ databases">
        <title>New species of Amycolatopsis and Streptomyces.</title>
        <authorList>
            <person name="Duangmal K."/>
            <person name="Teo W.F.A."/>
            <person name="Lipun K."/>
        </authorList>
    </citation>
    <scope>NUCLEOTIDE SEQUENCE [LARGE SCALE GENOMIC DNA]</scope>
    <source>
        <strain evidence="3 4">NBRC 106415</strain>
    </source>
</reference>
<dbReference type="RefSeq" id="WP_152770028.1">
    <property type="nucleotide sequence ID" value="NZ_VJZC01000018.1"/>
</dbReference>
<dbReference type="Proteomes" id="UP000400924">
    <property type="component" value="Unassembled WGS sequence"/>
</dbReference>
<keyword evidence="1" id="KW-0378">Hydrolase</keyword>
<organism evidence="3 4">
    <name type="scientific">Streptomyces spongiae</name>
    <dbReference type="NCBI Taxonomy" id="565072"/>
    <lineage>
        <taxon>Bacteria</taxon>
        <taxon>Bacillati</taxon>
        <taxon>Actinomycetota</taxon>
        <taxon>Actinomycetes</taxon>
        <taxon>Kitasatosporales</taxon>
        <taxon>Streptomycetaceae</taxon>
        <taxon>Streptomyces</taxon>
    </lineage>
</organism>
<dbReference type="FunFam" id="3.30.565.10:FF:000028">
    <property type="entry name" value="PAS sensor protein"/>
    <property type="match status" value="1"/>
</dbReference>
<dbReference type="InterPro" id="IPR001932">
    <property type="entry name" value="PPM-type_phosphatase-like_dom"/>
</dbReference>
<comment type="caution">
    <text evidence="3">The sequence shown here is derived from an EMBL/GenBank/DDBJ whole genome shotgun (WGS) entry which is preliminary data.</text>
</comment>
<dbReference type="Gene3D" id="3.60.40.10">
    <property type="entry name" value="PPM-type phosphatase domain"/>
    <property type="match status" value="1"/>
</dbReference>
<dbReference type="InterPro" id="IPR052016">
    <property type="entry name" value="Bact_Sigma-Reg"/>
</dbReference>
<proteinExistence type="predicted"/>
<evidence type="ECO:0000313" key="4">
    <source>
        <dbReference type="Proteomes" id="UP000400924"/>
    </source>
</evidence>
<dbReference type="Gene3D" id="3.30.450.40">
    <property type="match status" value="1"/>
</dbReference>
<dbReference type="SUPFAM" id="SSF55781">
    <property type="entry name" value="GAF domain-like"/>
    <property type="match status" value="1"/>
</dbReference>
<dbReference type="AlphaFoldDB" id="A0A5N8XDG1"/>
<protein>
    <submittedName>
        <fullName evidence="3">SpoIIE family protein phosphatase</fullName>
    </submittedName>
</protein>
<dbReference type="InterPro" id="IPR036890">
    <property type="entry name" value="HATPase_C_sf"/>
</dbReference>
<dbReference type="NCBIfam" id="TIGR00229">
    <property type="entry name" value="sensory_box"/>
    <property type="match status" value="1"/>
</dbReference>
<dbReference type="PANTHER" id="PTHR43156">
    <property type="entry name" value="STAGE II SPORULATION PROTEIN E-RELATED"/>
    <property type="match status" value="1"/>
</dbReference>
<dbReference type="PANTHER" id="PTHR43156:SF2">
    <property type="entry name" value="STAGE II SPORULATION PROTEIN E"/>
    <property type="match status" value="1"/>
</dbReference>
<dbReference type="InterPro" id="IPR036457">
    <property type="entry name" value="PPM-type-like_dom_sf"/>
</dbReference>
<keyword evidence="4" id="KW-1185">Reference proteome</keyword>
<dbReference type="InterPro" id="IPR029016">
    <property type="entry name" value="GAF-like_dom_sf"/>
</dbReference>
<dbReference type="SUPFAM" id="SSF55785">
    <property type="entry name" value="PYP-like sensor domain (PAS domain)"/>
    <property type="match status" value="1"/>
</dbReference>
<name>A0A5N8XDG1_9ACTN</name>
<evidence type="ECO:0000313" key="3">
    <source>
        <dbReference type="EMBL" id="MPY56565.1"/>
    </source>
</evidence>
<accession>A0A5N8XDG1</accession>
<gene>
    <name evidence="3" type="ORF">FNH08_05075</name>
</gene>
<dbReference type="SMART" id="SM00331">
    <property type="entry name" value="PP2C_SIG"/>
    <property type="match status" value="1"/>
</dbReference>
<dbReference type="GO" id="GO:0016791">
    <property type="term" value="F:phosphatase activity"/>
    <property type="evidence" value="ECO:0007669"/>
    <property type="project" value="TreeGrafter"/>
</dbReference>
<dbReference type="SMART" id="SM00065">
    <property type="entry name" value="GAF"/>
    <property type="match status" value="1"/>
</dbReference>